<dbReference type="Proteomes" id="UP000622245">
    <property type="component" value="Unassembled WGS sequence"/>
</dbReference>
<dbReference type="PANTHER" id="PTHR30290">
    <property type="entry name" value="PERIPLASMIC BINDING COMPONENT OF ABC TRANSPORTER"/>
    <property type="match status" value="1"/>
</dbReference>
<accession>A0ABS1YFE0</accession>
<dbReference type="Gene3D" id="3.40.190.10">
    <property type="entry name" value="Periplasmic binding protein-like II"/>
    <property type="match status" value="1"/>
</dbReference>
<protein>
    <submittedName>
        <fullName evidence="2">ABC transporter substrate-binding protein</fullName>
    </submittedName>
</protein>
<dbReference type="RefSeq" id="WP_203148521.1">
    <property type="nucleotide sequence ID" value="NZ_JAEVHL010000044.1"/>
</dbReference>
<proteinExistence type="predicted"/>
<gene>
    <name evidence="2" type="ORF">JM949_12115</name>
</gene>
<dbReference type="InterPro" id="IPR039424">
    <property type="entry name" value="SBP_5"/>
</dbReference>
<evidence type="ECO:0000313" key="2">
    <source>
        <dbReference type="EMBL" id="MBM0276131.1"/>
    </source>
</evidence>
<dbReference type="InterPro" id="IPR030678">
    <property type="entry name" value="Peptide/Ni-bd"/>
</dbReference>
<dbReference type="InterPro" id="IPR000914">
    <property type="entry name" value="SBP_5_dom"/>
</dbReference>
<evidence type="ECO:0000313" key="3">
    <source>
        <dbReference type="Proteomes" id="UP000622245"/>
    </source>
</evidence>
<name>A0ABS1YFE0_9ACTN</name>
<dbReference type="Gene3D" id="3.10.105.10">
    <property type="entry name" value="Dipeptide-binding Protein, Domain 3"/>
    <property type="match status" value="1"/>
</dbReference>
<feature type="domain" description="Solute-binding protein family 5" evidence="1">
    <location>
        <begin position="73"/>
        <end position="420"/>
    </location>
</feature>
<dbReference type="PIRSF" id="PIRSF002741">
    <property type="entry name" value="MppA"/>
    <property type="match status" value="1"/>
</dbReference>
<organism evidence="2 3">
    <name type="scientific">Micromonospora tarensis</name>
    <dbReference type="NCBI Taxonomy" id="2806100"/>
    <lineage>
        <taxon>Bacteria</taxon>
        <taxon>Bacillati</taxon>
        <taxon>Actinomycetota</taxon>
        <taxon>Actinomycetes</taxon>
        <taxon>Micromonosporales</taxon>
        <taxon>Micromonosporaceae</taxon>
        <taxon>Micromonospora</taxon>
    </lineage>
</organism>
<dbReference type="CDD" id="cd08492">
    <property type="entry name" value="PBP2_NikA_DppA_OppA_like_15"/>
    <property type="match status" value="1"/>
</dbReference>
<sequence length="522" mass="55311">MTATTVILTGCTGQAERGGGDSATPRAGGTLTFATDSDPGCLDPHQSPAAAALLTGRGVVDSLVAQDPKTGDVVPWLAESWTTDERATTYTFKLRGDATFSDGSPVDAAAVKANFDRIVAPTTKSLLAAGFLAGYTGTTVTADRTLEVRFGQPNAGFLQAATTAFLGIQSPGSFAAGPPASCRKIVGSGPFTVTEYIPQQRVTLARRAGYRWAPRTAAHQGDAFLEKVVLSIAPDNGVRSGSLRSGQVEAVGNVTPRDAVALEKAGFDVQRREQAGIAYSLFVNSAKEPWTDARLRQAVAKAIDSAEVVKTLYQDKYARATSVLTPTTPGYRASETSTSVAEATGLLDAAGWQAGSDGIRSKDGKRLSLRWTYVSPAREQRDLLAQLVQQQLRKVGVEVLLDPAPAGDVIRRQTSGDWQLNDISFLRADADVLRTVLQSSAGGRPPMVPDSALAAALAEGAGTLEPDVRKASYARAQQRIAEEALAIPIYNPTYLMGTSDRVRAATFDAQGLPQFYDTWLDR</sequence>
<evidence type="ECO:0000259" key="1">
    <source>
        <dbReference type="Pfam" id="PF00496"/>
    </source>
</evidence>
<keyword evidence="3" id="KW-1185">Reference proteome</keyword>
<dbReference type="SUPFAM" id="SSF53850">
    <property type="entry name" value="Periplasmic binding protein-like II"/>
    <property type="match status" value="1"/>
</dbReference>
<dbReference type="Pfam" id="PF00496">
    <property type="entry name" value="SBP_bac_5"/>
    <property type="match status" value="1"/>
</dbReference>
<comment type="caution">
    <text evidence="2">The sequence shown here is derived from an EMBL/GenBank/DDBJ whole genome shotgun (WGS) entry which is preliminary data.</text>
</comment>
<dbReference type="EMBL" id="JAEVHL010000044">
    <property type="protein sequence ID" value="MBM0276131.1"/>
    <property type="molecule type" value="Genomic_DNA"/>
</dbReference>
<reference evidence="2 3" key="1">
    <citation type="submission" date="2021-01" db="EMBL/GenBank/DDBJ databases">
        <title>Draft genome sequence of Micromonospora sp. strain STR1s_6.</title>
        <authorList>
            <person name="Karlyshev A."/>
            <person name="Jawad R."/>
        </authorList>
    </citation>
    <scope>NUCLEOTIDE SEQUENCE [LARGE SCALE GENOMIC DNA]</scope>
    <source>
        <strain evidence="2 3">STR1S-6</strain>
    </source>
</reference>